<evidence type="ECO:0000256" key="2">
    <source>
        <dbReference type="ARBA" id="ARBA00022692"/>
    </source>
</evidence>
<gene>
    <name evidence="8" type="ORF">MOP44_05875</name>
</gene>
<proteinExistence type="predicted"/>
<organism evidence="8 9">
    <name type="scientific">Occallatibacter riparius</name>
    <dbReference type="NCBI Taxonomy" id="1002689"/>
    <lineage>
        <taxon>Bacteria</taxon>
        <taxon>Pseudomonadati</taxon>
        <taxon>Acidobacteriota</taxon>
        <taxon>Terriglobia</taxon>
        <taxon>Terriglobales</taxon>
        <taxon>Acidobacteriaceae</taxon>
        <taxon>Occallatibacter</taxon>
    </lineage>
</organism>
<dbReference type="RefSeq" id="WP_260795005.1">
    <property type="nucleotide sequence ID" value="NZ_CP093313.1"/>
</dbReference>
<dbReference type="KEGG" id="orp:MOP44_05875"/>
<dbReference type="NCBIfam" id="TIGR01352">
    <property type="entry name" value="tonB_Cterm"/>
    <property type="match status" value="1"/>
</dbReference>
<keyword evidence="4 6" id="KW-0472">Membrane</keyword>
<sequence>MEIRTLRSRPGVIVSAGLHAAALSLLLVGGARLRVRTVPPAKADYLAMLQVAGGAHRVSIPSFELPNTSKAEKAEHVKDPQPKLMDPTRAAHKEKETPSALPQESTGKGTGTAAAGDGADAQNATPAFPVFSPKPPVADRALLPAAEQHIVVDVNVSEAGEVTGETLVKGMGNALDQIVLDTVKTWRFRPATVNGNPVASEAELIFPFNQKYPVA</sequence>
<evidence type="ECO:0000256" key="5">
    <source>
        <dbReference type="SAM" id="MobiDB-lite"/>
    </source>
</evidence>
<feature type="transmembrane region" description="Helical" evidence="6">
    <location>
        <begin position="12"/>
        <end position="31"/>
    </location>
</feature>
<dbReference type="Gene3D" id="3.30.1150.10">
    <property type="match status" value="1"/>
</dbReference>
<feature type="compositionally biased region" description="Basic and acidic residues" evidence="5">
    <location>
        <begin position="70"/>
        <end position="81"/>
    </location>
</feature>
<evidence type="ECO:0000313" key="8">
    <source>
        <dbReference type="EMBL" id="UWZ85467.1"/>
    </source>
</evidence>
<dbReference type="Proteomes" id="UP001059380">
    <property type="component" value="Chromosome"/>
</dbReference>
<evidence type="ECO:0000256" key="1">
    <source>
        <dbReference type="ARBA" id="ARBA00004167"/>
    </source>
</evidence>
<accession>A0A9J7BRJ6</accession>
<dbReference type="SUPFAM" id="SSF74653">
    <property type="entry name" value="TolA/TonB C-terminal domain"/>
    <property type="match status" value="1"/>
</dbReference>
<feature type="compositionally biased region" description="Low complexity" evidence="5">
    <location>
        <begin position="111"/>
        <end position="121"/>
    </location>
</feature>
<evidence type="ECO:0000256" key="3">
    <source>
        <dbReference type="ARBA" id="ARBA00022989"/>
    </source>
</evidence>
<dbReference type="AlphaFoldDB" id="A0A9J7BRJ6"/>
<feature type="region of interest" description="Disordered" evidence="5">
    <location>
        <begin position="64"/>
        <end position="132"/>
    </location>
</feature>
<keyword evidence="3 6" id="KW-1133">Transmembrane helix</keyword>
<name>A0A9J7BRJ6_9BACT</name>
<evidence type="ECO:0000259" key="7">
    <source>
        <dbReference type="Pfam" id="PF03544"/>
    </source>
</evidence>
<dbReference type="GO" id="GO:0055085">
    <property type="term" value="P:transmembrane transport"/>
    <property type="evidence" value="ECO:0007669"/>
    <property type="project" value="InterPro"/>
</dbReference>
<evidence type="ECO:0000256" key="4">
    <source>
        <dbReference type="ARBA" id="ARBA00023136"/>
    </source>
</evidence>
<reference evidence="8" key="1">
    <citation type="submission" date="2021-04" db="EMBL/GenBank/DDBJ databases">
        <title>Phylogenetic analysis of Acidobacteriaceae.</title>
        <authorList>
            <person name="Qiu L."/>
            <person name="Zhang Q."/>
        </authorList>
    </citation>
    <scope>NUCLEOTIDE SEQUENCE</scope>
    <source>
        <strain evidence="8">DSM 25168</strain>
    </source>
</reference>
<dbReference type="Pfam" id="PF03544">
    <property type="entry name" value="TonB_C"/>
    <property type="match status" value="1"/>
</dbReference>
<dbReference type="EMBL" id="CP093313">
    <property type="protein sequence ID" value="UWZ85467.1"/>
    <property type="molecule type" value="Genomic_DNA"/>
</dbReference>
<evidence type="ECO:0000313" key="9">
    <source>
        <dbReference type="Proteomes" id="UP001059380"/>
    </source>
</evidence>
<feature type="domain" description="TonB C-terminal" evidence="7">
    <location>
        <begin position="149"/>
        <end position="208"/>
    </location>
</feature>
<dbReference type="InterPro" id="IPR037682">
    <property type="entry name" value="TonB_C"/>
</dbReference>
<keyword evidence="9" id="KW-1185">Reference proteome</keyword>
<keyword evidence="2 6" id="KW-0812">Transmembrane</keyword>
<protein>
    <submittedName>
        <fullName evidence="8">TonB family protein</fullName>
    </submittedName>
</protein>
<dbReference type="GO" id="GO:0016020">
    <property type="term" value="C:membrane"/>
    <property type="evidence" value="ECO:0007669"/>
    <property type="project" value="UniProtKB-SubCell"/>
</dbReference>
<comment type="subcellular location">
    <subcellularLocation>
        <location evidence="1">Membrane</location>
        <topology evidence="1">Single-pass membrane protein</topology>
    </subcellularLocation>
</comment>
<evidence type="ECO:0000256" key="6">
    <source>
        <dbReference type="SAM" id="Phobius"/>
    </source>
</evidence>
<dbReference type="InterPro" id="IPR006260">
    <property type="entry name" value="TonB/TolA_C"/>
</dbReference>